<dbReference type="SUPFAM" id="SSF46689">
    <property type="entry name" value="Homeodomain-like"/>
    <property type="match status" value="1"/>
</dbReference>
<keyword evidence="3" id="KW-0804">Transcription</keyword>
<keyword evidence="1" id="KW-0805">Transcription regulation</keyword>
<evidence type="ECO:0000256" key="3">
    <source>
        <dbReference type="ARBA" id="ARBA00023163"/>
    </source>
</evidence>
<accession>A0A6J7H7U5</accession>
<dbReference type="Gene3D" id="1.10.357.10">
    <property type="entry name" value="Tetracycline Repressor, domain 2"/>
    <property type="match status" value="1"/>
</dbReference>
<dbReference type="InterPro" id="IPR001647">
    <property type="entry name" value="HTH_TetR"/>
</dbReference>
<evidence type="ECO:0000256" key="1">
    <source>
        <dbReference type="ARBA" id="ARBA00023015"/>
    </source>
</evidence>
<keyword evidence="2" id="KW-0238">DNA-binding</keyword>
<dbReference type="InterPro" id="IPR036271">
    <property type="entry name" value="Tet_transcr_reg_TetR-rel_C_sf"/>
</dbReference>
<dbReference type="GO" id="GO:0003700">
    <property type="term" value="F:DNA-binding transcription factor activity"/>
    <property type="evidence" value="ECO:0007669"/>
    <property type="project" value="TreeGrafter"/>
</dbReference>
<protein>
    <submittedName>
        <fullName evidence="5">Unannotated protein</fullName>
    </submittedName>
</protein>
<dbReference type="PROSITE" id="PS50977">
    <property type="entry name" value="HTH_TETR_2"/>
    <property type="match status" value="1"/>
</dbReference>
<dbReference type="Gene3D" id="1.10.10.60">
    <property type="entry name" value="Homeodomain-like"/>
    <property type="match status" value="1"/>
</dbReference>
<evidence type="ECO:0000256" key="2">
    <source>
        <dbReference type="ARBA" id="ARBA00023125"/>
    </source>
</evidence>
<dbReference type="InterPro" id="IPR009057">
    <property type="entry name" value="Homeodomain-like_sf"/>
</dbReference>
<evidence type="ECO:0000259" key="4">
    <source>
        <dbReference type="PROSITE" id="PS50977"/>
    </source>
</evidence>
<organism evidence="5">
    <name type="scientific">freshwater metagenome</name>
    <dbReference type="NCBI Taxonomy" id="449393"/>
    <lineage>
        <taxon>unclassified sequences</taxon>
        <taxon>metagenomes</taxon>
        <taxon>ecological metagenomes</taxon>
    </lineage>
</organism>
<dbReference type="InterPro" id="IPR049397">
    <property type="entry name" value="EthR_C"/>
</dbReference>
<dbReference type="PANTHER" id="PTHR30055">
    <property type="entry name" value="HTH-TYPE TRANSCRIPTIONAL REGULATOR RUTR"/>
    <property type="match status" value="1"/>
</dbReference>
<dbReference type="Pfam" id="PF00440">
    <property type="entry name" value="TetR_N"/>
    <property type="match status" value="1"/>
</dbReference>
<name>A0A6J7H7U5_9ZZZZ</name>
<reference evidence="5" key="1">
    <citation type="submission" date="2020-05" db="EMBL/GenBank/DDBJ databases">
        <authorList>
            <person name="Chiriac C."/>
            <person name="Salcher M."/>
            <person name="Ghai R."/>
            <person name="Kavagutti S V."/>
        </authorList>
    </citation>
    <scope>NUCLEOTIDE SEQUENCE</scope>
</reference>
<dbReference type="AlphaFoldDB" id="A0A6J7H7U5"/>
<sequence>MSSRFVLTRVSGMATLSRRARTAETRKATEAELLHAAVSLLEEGAAYADISIEQIVRRAGFTRPTFYTYFNDKRALVLKLGAAMEADLSDAAEPWLSFADVPLRDTLAGVLAVFTRHRASVGAITEAATYDPEVAAFWQAFHDRFRPGAEGRIAAGDPELPAAGVAARAYALVYMTERAFTEHVARPTLDEQALVDQVTWLWQAAT</sequence>
<proteinExistence type="predicted"/>
<dbReference type="PANTHER" id="PTHR30055:SF234">
    <property type="entry name" value="HTH-TYPE TRANSCRIPTIONAL REGULATOR BETI"/>
    <property type="match status" value="1"/>
</dbReference>
<dbReference type="EMBL" id="CAFBMK010000060">
    <property type="protein sequence ID" value="CAB4911779.1"/>
    <property type="molecule type" value="Genomic_DNA"/>
</dbReference>
<dbReference type="SUPFAM" id="SSF48498">
    <property type="entry name" value="Tetracyclin repressor-like, C-terminal domain"/>
    <property type="match status" value="1"/>
</dbReference>
<dbReference type="Pfam" id="PF21313">
    <property type="entry name" value="EthR_C"/>
    <property type="match status" value="1"/>
</dbReference>
<evidence type="ECO:0000313" key="5">
    <source>
        <dbReference type="EMBL" id="CAB4911779.1"/>
    </source>
</evidence>
<dbReference type="GO" id="GO:0000976">
    <property type="term" value="F:transcription cis-regulatory region binding"/>
    <property type="evidence" value="ECO:0007669"/>
    <property type="project" value="TreeGrafter"/>
</dbReference>
<gene>
    <name evidence="5" type="ORF">UFOPK3564_01295</name>
</gene>
<dbReference type="InterPro" id="IPR050109">
    <property type="entry name" value="HTH-type_TetR-like_transc_reg"/>
</dbReference>
<feature type="domain" description="HTH tetR-type" evidence="4">
    <location>
        <begin position="27"/>
        <end position="88"/>
    </location>
</feature>